<comment type="caution">
    <text evidence="3">The sequence shown here is derived from an EMBL/GenBank/DDBJ whole genome shotgun (WGS) entry which is preliminary data.</text>
</comment>
<gene>
    <name evidence="3" type="ORF">PAPYR_6779</name>
</gene>
<evidence type="ECO:0000313" key="3">
    <source>
        <dbReference type="EMBL" id="KAJ4457645.1"/>
    </source>
</evidence>
<protein>
    <recommendedName>
        <fullName evidence="5">EamA domain-containing protein</fullName>
    </recommendedName>
</protein>
<keyword evidence="2" id="KW-1133">Transmembrane helix</keyword>
<sequence length="544" mass="55070">MAITCGGKYGWIFYSLTVSVLWAIALELMGVGSRLSSQTGILSSLSFQSYLALSYVIVLVFAIPYFRRQTLVEKRRPHKPSPTRVCVLVTLFTGKGMTFPRQLLGAIVAGTLNCLGNYLLNAAFNLDPASAGTTSTLLAISTLCVTVFAAIFLRENLNISRWMGVLICVAGVVMLPLDGAGGASFVVVLGAVSSLFYGSCNYILKVLGSCGANSMWVMVIVWAVPVPVGSIFLIVLYAIGDIPTMTMGPTVWPYLCAMGGALGLGVGLLFLNVGFTVGPGGPVAALVLLDSVYMIIFEAGAFGSIPGPLKLAGAVCLLVGAIVLIMGGEQDRVLRWCGCAKAAPSDPAKVRASPAPVEPDGGLGAAEEGEGGRRSTAPLVSSPSAEAAASPAAATPPPSPSPPRVGSPSETTGLLVAKSPASATLRLPDSETGGDDSLPTTDAPTEAATPIPLAVEALGAEVAPAPVAAHGGDDVADSPLGEACSSSAPLGDACSRSLAEVAPVAATGEPAATVPTGSLSEPALNPIHPGEAPPVGQPEPAAQP</sequence>
<feature type="transmembrane region" description="Helical" evidence="2">
    <location>
        <begin position="103"/>
        <end position="124"/>
    </location>
</feature>
<keyword evidence="2" id="KW-0472">Membrane</keyword>
<feature type="compositionally biased region" description="Low complexity" evidence="1">
    <location>
        <begin position="439"/>
        <end position="450"/>
    </location>
</feature>
<feature type="transmembrane region" description="Helical" evidence="2">
    <location>
        <begin position="12"/>
        <end position="35"/>
    </location>
</feature>
<dbReference type="Gene3D" id="1.10.3730.20">
    <property type="match status" value="1"/>
</dbReference>
<dbReference type="PANTHER" id="PTHR22911:SF137">
    <property type="entry name" value="SOLUTE CARRIER FAMILY 35 MEMBER G2-RELATED"/>
    <property type="match status" value="1"/>
</dbReference>
<feature type="compositionally biased region" description="Pro residues" evidence="1">
    <location>
        <begin position="394"/>
        <end position="405"/>
    </location>
</feature>
<dbReference type="InterPro" id="IPR037185">
    <property type="entry name" value="EmrE-like"/>
</dbReference>
<name>A0ABQ8UEE0_9EUKA</name>
<reference evidence="3" key="1">
    <citation type="journal article" date="2022" name="bioRxiv">
        <title>Genomics of Preaxostyla Flagellates Illuminates Evolutionary Transitions and the Path Towards Mitochondrial Loss.</title>
        <authorList>
            <person name="Novak L.V.F."/>
            <person name="Treitli S.C."/>
            <person name="Pyrih J."/>
            <person name="Halakuc P."/>
            <person name="Pipaliya S.V."/>
            <person name="Vacek V."/>
            <person name="Brzon O."/>
            <person name="Soukal P."/>
            <person name="Eme L."/>
            <person name="Dacks J.B."/>
            <person name="Karnkowska A."/>
            <person name="Elias M."/>
            <person name="Hampl V."/>
        </authorList>
    </citation>
    <scope>NUCLEOTIDE SEQUENCE</scope>
    <source>
        <strain evidence="3">RCP-MX</strain>
    </source>
</reference>
<dbReference type="EMBL" id="JAPMOS010000042">
    <property type="protein sequence ID" value="KAJ4457645.1"/>
    <property type="molecule type" value="Genomic_DNA"/>
</dbReference>
<organism evidence="3 4">
    <name type="scientific">Paratrimastix pyriformis</name>
    <dbReference type="NCBI Taxonomy" id="342808"/>
    <lineage>
        <taxon>Eukaryota</taxon>
        <taxon>Metamonada</taxon>
        <taxon>Preaxostyla</taxon>
        <taxon>Paratrimastigidae</taxon>
        <taxon>Paratrimastix</taxon>
    </lineage>
</organism>
<feature type="transmembrane region" description="Helical" evidence="2">
    <location>
        <begin position="47"/>
        <end position="66"/>
    </location>
</feature>
<keyword evidence="4" id="KW-1185">Reference proteome</keyword>
<accession>A0ABQ8UEE0</accession>
<dbReference type="PANTHER" id="PTHR22911">
    <property type="entry name" value="ACYL-MALONYL CONDENSING ENZYME-RELATED"/>
    <property type="match status" value="1"/>
</dbReference>
<feature type="compositionally biased region" description="Low complexity" evidence="1">
    <location>
        <begin position="377"/>
        <end position="393"/>
    </location>
</feature>
<feature type="transmembrane region" description="Helical" evidence="2">
    <location>
        <begin position="183"/>
        <end position="204"/>
    </location>
</feature>
<feature type="transmembrane region" description="Helical" evidence="2">
    <location>
        <begin position="283"/>
        <end position="305"/>
    </location>
</feature>
<proteinExistence type="predicted"/>
<feature type="region of interest" description="Disordered" evidence="1">
    <location>
        <begin position="508"/>
        <end position="544"/>
    </location>
</feature>
<feature type="transmembrane region" description="Helical" evidence="2">
    <location>
        <begin position="216"/>
        <end position="239"/>
    </location>
</feature>
<evidence type="ECO:0000256" key="2">
    <source>
        <dbReference type="SAM" id="Phobius"/>
    </source>
</evidence>
<feature type="transmembrane region" description="Helical" evidence="2">
    <location>
        <begin position="136"/>
        <end position="153"/>
    </location>
</feature>
<evidence type="ECO:0008006" key="5">
    <source>
        <dbReference type="Google" id="ProtNLM"/>
    </source>
</evidence>
<feature type="transmembrane region" description="Helical" evidence="2">
    <location>
        <begin position="311"/>
        <end position="328"/>
    </location>
</feature>
<dbReference type="Proteomes" id="UP001141327">
    <property type="component" value="Unassembled WGS sequence"/>
</dbReference>
<feature type="compositionally biased region" description="Pro residues" evidence="1">
    <location>
        <begin position="531"/>
        <end position="544"/>
    </location>
</feature>
<feature type="region of interest" description="Disordered" evidence="1">
    <location>
        <begin position="465"/>
        <end position="494"/>
    </location>
</feature>
<dbReference type="SUPFAM" id="SSF103481">
    <property type="entry name" value="Multidrug resistance efflux transporter EmrE"/>
    <property type="match status" value="1"/>
</dbReference>
<feature type="region of interest" description="Disordered" evidence="1">
    <location>
        <begin position="344"/>
        <end position="450"/>
    </location>
</feature>
<keyword evidence="2" id="KW-0812">Transmembrane</keyword>
<evidence type="ECO:0000313" key="4">
    <source>
        <dbReference type="Proteomes" id="UP001141327"/>
    </source>
</evidence>
<evidence type="ECO:0000256" key="1">
    <source>
        <dbReference type="SAM" id="MobiDB-lite"/>
    </source>
</evidence>
<feature type="transmembrane region" description="Helical" evidence="2">
    <location>
        <begin position="160"/>
        <end position="177"/>
    </location>
</feature>
<feature type="transmembrane region" description="Helical" evidence="2">
    <location>
        <begin position="251"/>
        <end position="271"/>
    </location>
</feature>